<dbReference type="RefSeq" id="WP_200256113.1">
    <property type="nucleotide sequence ID" value="NZ_NRSH01000007.1"/>
</dbReference>
<proteinExistence type="predicted"/>
<gene>
    <name evidence="1" type="ORF">CKO13_01410</name>
</gene>
<keyword evidence="2" id="KW-1185">Reference proteome</keyword>
<organism evidence="1 2">
    <name type="scientific">Halorhodospira neutriphila</name>
    <dbReference type="NCBI Taxonomy" id="168379"/>
    <lineage>
        <taxon>Bacteria</taxon>
        <taxon>Pseudomonadati</taxon>
        <taxon>Pseudomonadota</taxon>
        <taxon>Gammaproteobacteria</taxon>
        <taxon>Chromatiales</taxon>
        <taxon>Ectothiorhodospiraceae</taxon>
        <taxon>Halorhodospira</taxon>
    </lineage>
</organism>
<evidence type="ECO:0000313" key="1">
    <source>
        <dbReference type="EMBL" id="MBK1725698.1"/>
    </source>
</evidence>
<accession>A0ABS1E3Z6</accession>
<comment type="caution">
    <text evidence="1">The sequence shown here is derived from an EMBL/GenBank/DDBJ whole genome shotgun (WGS) entry which is preliminary data.</text>
</comment>
<dbReference type="Proteomes" id="UP000738126">
    <property type="component" value="Unassembled WGS sequence"/>
</dbReference>
<evidence type="ECO:0008006" key="3">
    <source>
        <dbReference type="Google" id="ProtNLM"/>
    </source>
</evidence>
<dbReference type="EMBL" id="NRSH01000007">
    <property type="protein sequence ID" value="MBK1725698.1"/>
    <property type="molecule type" value="Genomic_DNA"/>
</dbReference>
<sequence length="65" mass="7347">MDTTIEDIRAELQRRRGTWVRLSEETGIGYHWLTKFAQGRISNPGYQKVAELKARLLDEGGADAA</sequence>
<name>A0ABS1E3Z6_9GAMM</name>
<evidence type="ECO:0000313" key="2">
    <source>
        <dbReference type="Proteomes" id="UP000738126"/>
    </source>
</evidence>
<reference evidence="1 2" key="1">
    <citation type="journal article" date="2020" name="Microorganisms">
        <title>Osmotic Adaptation and Compatible Solute Biosynthesis of Phototrophic Bacteria as Revealed from Genome Analyses.</title>
        <authorList>
            <person name="Imhoff J.F."/>
            <person name="Rahn T."/>
            <person name="Kunzel S."/>
            <person name="Keller A."/>
            <person name="Neulinger S.C."/>
        </authorList>
    </citation>
    <scope>NUCLEOTIDE SEQUENCE [LARGE SCALE GENOMIC DNA]</scope>
    <source>
        <strain evidence="1 2">DSM 15116</strain>
    </source>
</reference>
<protein>
    <recommendedName>
        <fullName evidence="3">XRE family transcriptional regulator</fullName>
    </recommendedName>
</protein>